<reference evidence="1 2" key="1">
    <citation type="submission" date="2018-11" db="EMBL/GenBank/DDBJ databases">
        <title>The draft genome sequence of Amphritea balenae JAMM 1525T.</title>
        <authorList>
            <person name="Fang Z."/>
            <person name="Zhang Y."/>
            <person name="Han X."/>
        </authorList>
    </citation>
    <scope>NUCLEOTIDE SEQUENCE [LARGE SCALE GENOMIC DNA]</scope>
    <source>
        <strain evidence="1 2">JAMM 1525</strain>
    </source>
</reference>
<dbReference type="Proteomes" id="UP000267535">
    <property type="component" value="Unassembled WGS sequence"/>
</dbReference>
<evidence type="ECO:0000313" key="2">
    <source>
        <dbReference type="Proteomes" id="UP000267535"/>
    </source>
</evidence>
<accession>A0A3P1SJR9</accession>
<proteinExistence type="predicted"/>
<dbReference type="AlphaFoldDB" id="A0A3P1SJR9"/>
<dbReference type="EMBL" id="RQXV01000014">
    <property type="protein sequence ID" value="RRC97119.1"/>
    <property type="molecule type" value="Genomic_DNA"/>
</dbReference>
<sequence>MTPEYRINAENRITAYLARYKVSPIKDMQVEKTYDEGDGEIHVWNVRAKDSRWWVVEGENSPMNLYTQDEYYFSAEEAFSFHLGVTQRLHQKESLTFKHVINELPLDIGRIKSISRRLNIASLDLNVVEAPEDIQKIGLTCRECLVDLGKSISDENPTLLKDNNLKAADFKGITSAAVAIYAPGKSHQRLRKRCKEMAEMAWEHSSEVVHSPNKSIPEAKICLLFTCTVVSIFENLYLKYIELDTALKCTECTSMNYAVEVASDDSHARVICQDCGSEQKVGVVIEE</sequence>
<comment type="caution">
    <text evidence="1">The sequence shown here is derived from an EMBL/GenBank/DDBJ whole genome shotgun (WGS) entry which is preliminary data.</text>
</comment>
<evidence type="ECO:0000313" key="1">
    <source>
        <dbReference type="EMBL" id="RRC97119.1"/>
    </source>
</evidence>
<name>A0A3P1SJR9_9GAMM</name>
<dbReference type="RefSeq" id="WP_124927830.1">
    <property type="nucleotide sequence ID" value="NZ_BMOH01000003.1"/>
</dbReference>
<gene>
    <name evidence="1" type="ORF">EHS89_19415</name>
</gene>
<dbReference type="OrthoDB" id="1371622at2"/>
<organism evidence="1 2">
    <name type="scientific">Amphritea balenae</name>
    <dbReference type="NCBI Taxonomy" id="452629"/>
    <lineage>
        <taxon>Bacteria</taxon>
        <taxon>Pseudomonadati</taxon>
        <taxon>Pseudomonadota</taxon>
        <taxon>Gammaproteobacteria</taxon>
        <taxon>Oceanospirillales</taxon>
        <taxon>Oceanospirillaceae</taxon>
        <taxon>Amphritea</taxon>
    </lineage>
</organism>
<keyword evidence="2" id="KW-1185">Reference proteome</keyword>
<evidence type="ECO:0008006" key="3">
    <source>
        <dbReference type="Google" id="ProtNLM"/>
    </source>
</evidence>
<protein>
    <recommendedName>
        <fullName evidence="3">TFIIB-type zinc ribbon-containing protein</fullName>
    </recommendedName>
</protein>